<evidence type="ECO:0000313" key="1">
    <source>
        <dbReference type="EnsemblPlants" id="cds.evm.model.ctgX78.4"/>
    </source>
</evidence>
<keyword evidence="2" id="KW-1185">Reference proteome</keyword>
<dbReference type="Gramene" id="evm.model.ctgX78.4">
    <property type="protein sequence ID" value="cds.evm.model.ctgX78.4"/>
    <property type="gene ID" value="evm.TU.ctgX78.4"/>
</dbReference>
<protein>
    <submittedName>
        <fullName evidence="1">Uncharacterized protein</fullName>
    </submittedName>
</protein>
<dbReference type="Proteomes" id="UP000596661">
    <property type="component" value="Unassembled WGS sequence"/>
</dbReference>
<evidence type="ECO:0000313" key="2">
    <source>
        <dbReference type="Proteomes" id="UP000596661"/>
    </source>
</evidence>
<accession>A0A803QSS2</accession>
<dbReference type="AlphaFoldDB" id="A0A803QSS2"/>
<name>A0A803QSS2_CANSA</name>
<proteinExistence type="predicted"/>
<organism evidence="1 2">
    <name type="scientific">Cannabis sativa</name>
    <name type="common">Hemp</name>
    <name type="synonym">Marijuana</name>
    <dbReference type="NCBI Taxonomy" id="3483"/>
    <lineage>
        <taxon>Eukaryota</taxon>
        <taxon>Viridiplantae</taxon>
        <taxon>Streptophyta</taxon>
        <taxon>Embryophyta</taxon>
        <taxon>Tracheophyta</taxon>
        <taxon>Spermatophyta</taxon>
        <taxon>Magnoliopsida</taxon>
        <taxon>eudicotyledons</taxon>
        <taxon>Gunneridae</taxon>
        <taxon>Pentapetalae</taxon>
        <taxon>rosids</taxon>
        <taxon>fabids</taxon>
        <taxon>Rosales</taxon>
        <taxon>Cannabaceae</taxon>
        <taxon>Cannabis</taxon>
    </lineage>
</organism>
<dbReference type="EnsemblPlants" id="evm.model.ctgX78.4">
    <property type="protein sequence ID" value="cds.evm.model.ctgX78.4"/>
    <property type="gene ID" value="evm.TU.ctgX78.4"/>
</dbReference>
<sequence length="81" mass="9214">MENFELVLEVLKCDLNGIEALGFPNGRICIGVETEVLDENKTSVTGNGFGFSEPLEQPHGLLLALAIHQWRRVLVYREMRW</sequence>
<reference evidence="1" key="1">
    <citation type="submission" date="2021-03" db="UniProtKB">
        <authorList>
            <consortium name="EnsemblPlants"/>
        </authorList>
    </citation>
    <scope>IDENTIFICATION</scope>
</reference>